<sequence>MAGALNMIKLCVGADEVEDLVVWQRQRMEEHAAAGRPAIPRHVTRMWPKRAAEILDGGSLYWVFRGEIRARQRITGFEEVFGEDGIRRCAIQLDPEVVLTRVRPRRAFQGWRYLASDDAPDDLASTGAEDRAALPEALRRHLDDIGIG</sequence>
<dbReference type="RefSeq" id="WP_138577930.1">
    <property type="nucleotide sequence ID" value="NZ_CP040819.1"/>
</dbReference>
<protein>
    <submittedName>
        <fullName evidence="1">DUF1489 family protein</fullName>
    </submittedName>
</protein>
<accession>A0A5B8G480</accession>
<evidence type="ECO:0000313" key="2">
    <source>
        <dbReference type="Proteomes" id="UP000305888"/>
    </source>
</evidence>
<dbReference type="KEGG" id="ppru:FDP22_19895"/>
<dbReference type="EMBL" id="CP040819">
    <property type="protein sequence ID" value="QDL94122.1"/>
    <property type="molecule type" value="Genomic_DNA"/>
</dbReference>
<gene>
    <name evidence="1" type="ORF">FDP22_19895</name>
</gene>
<name>A0A5B8G480_9RHOB</name>
<dbReference type="Pfam" id="PF07370">
    <property type="entry name" value="DUF1489"/>
    <property type="match status" value="1"/>
</dbReference>
<reference evidence="1 2" key="1">
    <citation type="submission" date="2019-06" db="EMBL/GenBank/DDBJ databases">
        <title>Genome sequence of Rhodobacteraceae bacterium D4M1.</title>
        <authorList>
            <person name="Cao J."/>
        </authorList>
    </citation>
    <scope>NUCLEOTIDE SEQUENCE [LARGE SCALE GENOMIC DNA]</scope>
    <source>
        <strain evidence="1 2">D4M1</strain>
        <plasmid evidence="2">pd4m1a</plasmid>
    </source>
</reference>
<dbReference type="PIRSF" id="PIRSF032025">
    <property type="entry name" value="UCP032025"/>
    <property type="match status" value="1"/>
</dbReference>
<keyword evidence="1" id="KW-0614">Plasmid</keyword>
<dbReference type="InterPro" id="IPR008320">
    <property type="entry name" value="UCP032025"/>
</dbReference>
<keyword evidence="2" id="KW-1185">Reference proteome</keyword>
<dbReference type="OrthoDB" id="9798292at2"/>
<organism evidence="1 2">
    <name type="scientific">Paroceanicella profunda</name>
    <dbReference type="NCBI Taxonomy" id="2579971"/>
    <lineage>
        <taxon>Bacteria</taxon>
        <taxon>Pseudomonadati</taxon>
        <taxon>Pseudomonadota</taxon>
        <taxon>Alphaproteobacteria</taxon>
        <taxon>Rhodobacterales</taxon>
        <taxon>Paracoccaceae</taxon>
        <taxon>Paroceanicella</taxon>
    </lineage>
</organism>
<proteinExistence type="predicted"/>
<geneLocation type="plasmid" evidence="2">
    <name>pd4m1a</name>
</geneLocation>
<evidence type="ECO:0000313" key="1">
    <source>
        <dbReference type="EMBL" id="QDL94122.1"/>
    </source>
</evidence>
<dbReference type="Proteomes" id="UP000305888">
    <property type="component" value="Plasmid pD4M1A"/>
</dbReference>
<dbReference type="AlphaFoldDB" id="A0A5B8G480"/>